<accession>A0A2W4CSR1</accession>
<dbReference type="AlphaFoldDB" id="A0A2W4CSR1"/>
<dbReference type="EMBL" id="PCDP01000019">
    <property type="protein sequence ID" value="PZM15452.1"/>
    <property type="molecule type" value="Genomic_DNA"/>
</dbReference>
<organism evidence="1 2">
    <name type="scientific">Rhizobium tubonense</name>
    <dbReference type="NCBI Taxonomy" id="484088"/>
    <lineage>
        <taxon>Bacteria</taxon>
        <taxon>Pseudomonadati</taxon>
        <taxon>Pseudomonadota</taxon>
        <taxon>Alphaproteobacteria</taxon>
        <taxon>Hyphomicrobiales</taxon>
        <taxon>Rhizobiaceae</taxon>
        <taxon>Rhizobium/Agrobacterium group</taxon>
        <taxon>Rhizobium</taxon>
    </lineage>
</organism>
<gene>
    <name evidence="1" type="ORF">CPY51_06360</name>
</gene>
<sequence>MIEAHVETLGGGVMHDLSFNCYEDDAEVIIAALSEWCRSTSSEPDALLMSRAIFLFNRGNDSVVRLVDALRTDLLH</sequence>
<reference evidence="1 2" key="1">
    <citation type="journal article" date="2018" name="Sci. Rep.">
        <title>Rhizobium tumorigenes sp. nov., a novel plant tumorigenic bacterium isolated from cane gall tumors on thornless blackberry.</title>
        <authorList>
            <person name="Kuzmanovi N."/>
            <person name="Smalla K."/>
            <person name="Gronow S."/>
            <person name="PuBawska J."/>
        </authorList>
    </citation>
    <scope>NUCLEOTIDE SEQUENCE [LARGE SCALE GENOMIC DNA]</scope>
    <source>
        <strain evidence="1 2">CCBAU 85046</strain>
    </source>
</reference>
<evidence type="ECO:0000313" key="1">
    <source>
        <dbReference type="EMBL" id="PZM15452.1"/>
    </source>
</evidence>
<evidence type="ECO:0000313" key="2">
    <source>
        <dbReference type="Proteomes" id="UP000248925"/>
    </source>
</evidence>
<proteinExistence type="predicted"/>
<name>A0A2W4CSR1_9HYPH</name>
<keyword evidence="2" id="KW-1185">Reference proteome</keyword>
<comment type="caution">
    <text evidence="1">The sequence shown here is derived from an EMBL/GenBank/DDBJ whole genome shotgun (WGS) entry which is preliminary data.</text>
</comment>
<protein>
    <submittedName>
        <fullName evidence="1">Uncharacterized protein</fullName>
    </submittedName>
</protein>
<dbReference type="Proteomes" id="UP000248925">
    <property type="component" value="Unassembled WGS sequence"/>
</dbReference>